<accession>A0A975QHZ6</accession>
<dbReference type="InterPro" id="IPR029063">
    <property type="entry name" value="SAM-dependent_MTases_sf"/>
</dbReference>
<dbReference type="GO" id="GO:0032259">
    <property type="term" value="P:methylation"/>
    <property type="evidence" value="ECO:0007669"/>
    <property type="project" value="UniProtKB-KW"/>
</dbReference>
<dbReference type="Pfam" id="PF08241">
    <property type="entry name" value="Methyltransf_11"/>
    <property type="match status" value="1"/>
</dbReference>
<evidence type="ECO:0000313" key="2">
    <source>
        <dbReference type="EMBL" id="QVJ00351.1"/>
    </source>
</evidence>
<reference evidence="2" key="1">
    <citation type="submission" date="2021-05" db="EMBL/GenBank/DDBJ databases">
        <authorList>
            <person name="Kaiqin L."/>
            <person name="Jian G."/>
        </authorList>
    </citation>
    <scope>NUCLEOTIDE SEQUENCE</scope>
    <source>
        <strain evidence="2">HDS5</strain>
    </source>
</reference>
<dbReference type="CDD" id="cd02440">
    <property type="entry name" value="AdoMet_MTases"/>
    <property type="match status" value="1"/>
</dbReference>
<feature type="domain" description="Methyltransferase type 11" evidence="1">
    <location>
        <begin position="100"/>
        <end position="177"/>
    </location>
</feature>
<dbReference type="Gene3D" id="3.40.50.150">
    <property type="entry name" value="Vaccinia Virus protein VP39"/>
    <property type="match status" value="2"/>
</dbReference>
<gene>
    <name evidence="2" type="ORF">KGD82_16450</name>
</gene>
<keyword evidence="3" id="KW-1185">Reference proteome</keyword>
<dbReference type="SUPFAM" id="SSF53335">
    <property type="entry name" value="S-adenosyl-L-methionine-dependent methyltransferases"/>
    <property type="match status" value="1"/>
</dbReference>
<keyword evidence="2" id="KW-0489">Methyltransferase</keyword>
<evidence type="ECO:0000313" key="3">
    <source>
        <dbReference type="Proteomes" id="UP000682416"/>
    </source>
</evidence>
<evidence type="ECO:0000259" key="1">
    <source>
        <dbReference type="Pfam" id="PF08241"/>
    </source>
</evidence>
<dbReference type="KEGG" id="nec:KGD82_16450"/>
<dbReference type="Proteomes" id="UP000682416">
    <property type="component" value="Chromosome"/>
</dbReference>
<proteinExistence type="predicted"/>
<organism evidence="2 3">
    <name type="scientific">Nocardiopsis eucommiae</name>
    <dbReference type="NCBI Taxonomy" id="2831970"/>
    <lineage>
        <taxon>Bacteria</taxon>
        <taxon>Bacillati</taxon>
        <taxon>Actinomycetota</taxon>
        <taxon>Actinomycetes</taxon>
        <taxon>Streptosporangiales</taxon>
        <taxon>Nocardiopsidaceae</taxon>
        <taxon>Nocardiopsis</taxon>
    </lineage>
</organism>
<sequence length="235" mass="26293">MTPLFDTPATKPETIHPFSVLRADVGKWQDRKRAWNALGFNSRAGREHAKTWSTTGGDNVSQKLGKISDGLSTFDPVLAELSYDWYTPANGHILDPFAGGSVRGLVAGHGGYQYTGIDLSQKQVDANRPQIDAWHERGLIDTETRVEYIVGDAADVTPTLPDDHFDYVFTCPPYHNLEVYSDLPEDLSNMAWADFEDAYTQIITETIRALRPNRFATWVVGEVRDYRGWSAGSPR</sequence>
<dbReference type="GO" id="GO:0008757">
    <property type="term" value="F:S-adenosylmethionine-dependent methyltransferase activity"/>
    <property type="evidence" value="ECO:0007669"/>
    <property type="project" value="InterPro"/>
</dbReference>
<name>A0A975QHZ6_9ACTN</name>
<dbReference type="InterPro" id="IPR013216">
    <property type="entry name" value="Methyltransf_11"/>
</dbReference>
<protein>
    <submittedName>
        <fullName evidence="2">Class I SAM-dependent methyltransferase</fullName>
    </submittedName>
</protein>
<keyword evidence="2" id="KW-0808">Transferase</keyword>
<dbReference type="EMBL" id="CP074402">
    <property type="protein sequence ID" value="QVJ00351.1"/>
    <property type="molecule type" value="Genomic_DNA"/>
</dbReference>
<dbReference type="AlphaFoldDB" id="A0A975QHZ6"/>